<dbReference type="NCBIfam" id="NF001978">
    <property type="entry name" value="PRK00767.1"/>
    <property type="match status" value="1"/>
</dbReference>
<dbReference type="Pfam" id="PF00440">
    <property type="entry name" value="TetR_N"/>
    <property type="match status" value="1"/>
</dbReference>
<evidence type="ECO:0000256" key="1">
    <source>
        <dbReference type="ARBA" id="ARBA00022491"/>
    </source>
</evidence>
<dbReference type="PANTHER" id="PTHR30055">
    <property type="entry name" value="HTH-TYPE TRANSCRIPTIONAL REGULATOR RUTR"/>
    <property type="match status" value="1"/>
</dbReference>
<organism evidence="7 8">
    <name type="scientific">Dongia rigui</name>
    <dbReference type="NCBI Taxonomy" id="940149"/>
    <lineage>
        <taxon>Bacteria</taxon>
        <taxon>Pseudomonadati</taxon>
        <taxon>Pseudomonadota</taxon>
        <taxon>Alphaproteobacteria</taxon>
        <taxon>Rhodospirillales</taxon>
        <taxon>Dongiaceae</taxon>
        <taxon>Dongia</taxon>
    </lineage>
</organism>
<protein>
    <submittedName>
        <fullName evidence="7">Transcriptional regulator BetI</fullName>
    </submittedName>
</protein>
<keyword evidence="3 5" id="KW-0238">DNA-binding</keyword>
<evidence type="ECO:0000256" key="2">
    <source>
        <dbReference type="ARBA" id="ARBA00023015"/>
    </source>
</evidence>
<dbReference type="PROSITE" id="PS01081">
    <property type="entry name" value="HTH_TETR_1"/>
    <property type="match status" value="1"/>
</dbReference>
<name>A0ABU5DYW4_9PROT</name>
<dbReference type="Gene3D" id="1.10.357.10">
    <property type="entry name" value="Tetracycline Repressor, domain 2"/>
    <property type="match status" value="1"/>
</dbReference>
<evidence type="ECO:0000313" key="7">
    <source>
        <dbReference type="EMBL" id="MDY0872469.1"/>
    </source>
</evidence>
<dbReference type="EMBL" id="JAXCLX010000001">
    <property type="protein sequence ID" value="MDY0872469.1"/>
    <property type="molecule type" value="Genomic_DNA"/>
</dbReference>
<feature type="domain" description="HTH tetR-type" evidence="6">
    <location>
        <begin position="14"/>
        <end position="74"/>
    </location>
</feature>
<evidence type="ECO:0000259" key="6">
    <source>
        <dbReference type="PROSITE" id="PS50977"/>
    </source>
</evidence>
<dbReference type="SUPFAM" id="SSF48498">
    <property type="entry name" value="Tetracyclin repressor-like, C-terminal domain"/>
    <property type="match status" value="1"/>
</dbReference>
<dbReference type="PROSITE" id="PS50977">
    <property type="entry name" value="HTH_TETR_2"/>
    <property type="match status" value="1"/>
</dbReference>
<dbReference type="SUPFAM" id="SSF46689">
    <property type="entry name" value="Homeodomain-like"/>
    <property type="match status" value="1"/>
</dbReference>
<dbReference type="InterPro" id="IPR023772">
    <property type="entry name" value="DNA-bd_HTH_TetR-type_CS"/>
</dbReference>
<proteinExistence type="predicted"/>
<accession>A0ABU5DYW4</accession>
<dbReference type="InterPro" id="IPR036271">
    <property type="entry name" value="Tet_transcr_reg_TetR-rel_C_sf"/>
</dbReference>
<dbReference type="InterPro" id="IPR009057">
    <property type="entry name" value="Homeodomain-like_sf"/>
</dbReference>
<dbReference type="Pfam" id="PF13977">
    <property type="entry name" value="TetR_C_6"/>
    <property type="match status" value="1"/>
</dbReference>
<dbReference type="InterPro" id="IPR039538">
    <property type="entry name" value="BetI_C"/>
</dbReference>
<comment type="caution">
    <text evidence="7">The sequence shown here is derived from an EMBL/GenBank/DDBJ whole genome shotgun (WGS) entry which is preliminary data.</text>
</comment>
<evidence type="ECO:0000256" key="5">
    <source>
        <dbReference type="PROSITE-ProRule" id="PRU00335"/>
    </source>
</evidence>
<evidence type="ECO:0000313" key="8">
    <source>
        <dbReference type="Proteomes" id="UP001271769"/>
    </source>
</evidence>
<feature type="DNA-binding region" description="H-T-H motif" evidence="5">
    <location>
        <begin position="37"/>
        <end position="56"/>
    </location>
</feature>
<keyword evidence="2" id="KW-0805">Transcription regulation</keyword>
<keyword evidence="4" id="KW-0804">Transcription</keyword>
<evidence type="ECO:0000256" key="3">
    <source>
        <dbReference type="ARBA" id="ARBA00023125"/>
    </source>
</evidence>
<dbReference type="InterPro" id="IPR001647">
    <property type="entry name" value="HTH_TetR"/>
</dbReference>
<dbReference type="RefSeq" id="WP_320500898.1">
    <property type="nucleotide sequence ID" value="NZ_JAXCLX010000001.1"/>
</dbReference>
<dbReference type="PANTHER" id="PTHR30055:SF228">
    <property type="entry name" value="TRANSCRIPTIONAL REGULATOR-RELATED"/>
    <property type="match status" value="1"/>
</dbReference>
<keyword evidence="1" id="KW-0678">Repressor</keyword>
<dbReference type="InterPro" id="IPR050109">
    <property type="entry name" value="HTH-type_TetR-like_transc_reg"/>
</dbReference>
<evidence type="ECO:0000256" key="4">
    <source>
        <dbReference type="ARBA" id="ARBA00023163"/>
    </source>
</evidence>
<gene>
    <name evidence="7" type="primary">betI</name>
    <name evidence="7" type="ORF">SMD31_11065</name>
</gene>
<keyword evidence="8" id="KW-1185">Reference proteome</keyword>
<sequence>MAEKEPKFTRDLPESRRRQLIEATARSLARHGLDGTTVRVVAAEAGVSPGLVRHHFAGMHDLIAETYRWTGKEVEKGLRAALAAAPDQPEAQLRAFVDASFSTPMLNPDLLGVWLTFWSLTRTDPVIHEIHGKVYADYRKRLQRYISGIAEEKKLGLDPRIAALALTALLDGLWLEHCLDPSTFTASEARQIAHDWVDNLKAGRFMAGAKREEPAPAVAKVG</sequence>
<dbReference type="Proteomes" id="UP001271769">
    <property type="component" value="Unassembled WGS sequence"/>
</dbReference>
<reference evidence="7 8" key="1">
    <citation type="journal article" date="2013" name="Antonie Van Leeuwenhoek">
        <title>Dongia rigui sp. nov., isolated from freshwater of a large wetland in Korea.</title>
        <authorList>
            <person name="Baik K.S."/>
            <person name="Hwang Y.M."/>
            <person name="Choi J.S."/>
            <person name="Kwon J."/>
            <person name="Seong C.N."/>
        </authorList>
    </citation>
    <scope>NUCLEOTIDE SEQUENCE [LARGE SCALE GENOMIC DNA]</scope>
    <source>
        <strain evidence="7 8">04SU4-P</strain>
    </source>
</reference>